<gene>
    <name evidence="11" type="ORF">UBAL3_24060030</name>
</gene>
<dbReference type="InterPro" id="IPR002305">
    <property type="entry name" value="aa-tRNA-synth_Ic"/>
</dbReference>
<organism evidence="11 12">
    <name type="scientific">Leptospirillum ferrodiazotrophum</name>
    <dbReference type="NCBI Taxonomy" id="412449"/>
    <lineage>
        <taxon>Bacteria</taxon>
        <taxon>Pseudomonadati</taxon>
        <taxon>Nitrospirota</taxon>
        <taxon>Nitrospiria</taxon>
        <taxon>Nitrospirales</taxon>
        <taxon>Nitrospiraceae</taxon>
        <taxon>Leptospirillum</taxon>
    </lineage>
</organism>
<evidence type="ECO:0000256" key="2">
    <source>
        <dbReference type="ARBA" id="ARBA00013161"/>
    </source>
</evidence>
<dbReference type="EC" id="6.1.1.2" evidence="2 9"/>
<dbReference type="GO" id="GO:0004830">
    <property type="term" value="F:tryptophan-tRNA ligase activity"/>
    <property type="evidence" value="ECO:0007669"/>
    <property type="project" value="UniProtKB-UniRule"/>
</dbReference>
<evidence type="ECO:0000313" key="12">
    <source>
        <dbReference type="Proteomes" id="UP000009374"/>
    </source>
</evidence>
<dbReference type="Gene3D" id="1.10.240.10">
    <property type="entry name" value="Tyrosyl-Transfer RNA Synthetase"/>
    <property type="match status" value="1"/>
</dbReference>
<dbReference type="Proteomes" id="UP000009374">
    <property type="component" value="Unassembled WGS sequence"/>
</dbReference>
<evidence type="ECO:0000256" key="6">
    <source>
        <dbReference type="ARBA" id="ARBA00022917"/>
    </source>
</evidence>
<dbReference type="GO" id="GO:0005524">
    <property type="term" value="F:ATP binding"/>
    <property type="evidence" value="ECO:0007669"/>
    <property type="project" value="UniProtKB-KW"/>
</dbReference>
<dbReference type="PANTHER" id="PTHR43766">
    <property type="entry name" value="TRYPTOPHAN--TRNA LIGASE, MITOCHONDRIAL"/>
    <property type="match status" value="1"/>
</dbReference>
<keyword evidence="12" id="KW-1185">Reference proteome</keyword>
<comment type="similarity">
    <text evidence="1 10">Belongs to the class-I aminoacyl-tRNA synthetase family.</text>
</comment>
<evidence type="ECO:0000256" key="8">
    <source>
        <dbReference type="ARBA" id="ARBA00049929"/>
    </source>
</evidence>
<dbReference type="InterPro" id="IPR001412">
    <property type="entry name" value="aa-tRNA-synth_I_CS"/>
</dbReference>
<dbReference type="EMBL" id="GG693851">
    <property type="protein sequence ID" value="EES54012.1"/>
    <property type="molecule type" value="Genomic_DNA"/>
</dbReference>
<protein>
    <recommendedName>
        <fullName evidence="2 9">Tryptophan--tRNA ligase</fullName>
        <ecNumber evidence="2 9">6.1.1.2</ecNumber>
    </recommendedName>
</protein>
<keyword evidence="4 10" id="KW-0547">Nucleotide-binding</keyword>
<accession>C6HTP7</accession>
<evidence type="ECO:0000256" key="10">
    <source>
        <dbReference type="RuleBase" id="RU363036"/>
    </source>
</evidence>
<dbReference type="PANTHER" id="PTHR43766:SF1">
    <property type="entry name" value="TRYPTOPHAN--TRNA LIGASE, MITOCHONDRIAL"/>
    <property type="match status" value="1"/>
</dbReference>
<evidence type="ECO:0000256" key="3">
    <source>
        <dbReference type="ARBA" id="ARBA00022598"/>
    </source>
</evidence>
<dbReference type="NCBIfam" id="TIGR00233">
    <property type="entry name" value="trpS"/>
    <property type="match status" value="1"/>
</dbReference>
<evidence type="ECO:0000313" key="11">
    <source>
        <dbReference type="EMBL" id="EES54012.1"/>
    </source>
</evidence>
<dbReference type="GO" id="GO:0006436">
    <property type="term" value="P:tryptophanyl-tRNA aminoacylation"/>
    <property type="evidence" value="ECO:0007669"/>
    <property type="project" value="UniProtKB-UniRule"/>
</dbReference>
<keyword evidence="5 10" id="KW-0067">ATP-binding</keyword>
<dbReference type="PROSITE" id="PS00178">
    <property type="entry name" value="AA_TRNA_LIGASE_I"/>
    <property type="match status" value="1"/>
</dbReference>
<evidence type="ECO:0000256" key="9">
    <source>
        <dbReference type="NCBIfam" id="TIGR00233"/>
    </source>
</evidence>
<dbReference type="InterPro" id="IPR002306">
    <property type="entry name" value="Trp-tRNA-ligase"/>
</dbReference>
<name>C6HTP7_9BACT</name>
<reference evidence="11 12" key="1">
    <citation type="journal article" date="2009" name="Appl. Environ. Microbiol.">
        <title>Community genomic and proteomic analyses of chemoautotrophic iron-oxidizing "Leptospirillum rubarum" (Group II) and "Leptospirillum ferrodiazotrophum" (Group III) bacteria in acid mine drainage biofilms.</title>
        <authorList>
            <person name="Goltsman D.S."/>
            <person name="Denef V.J."/>
            <person name="Singer S.W."/>
            <person name="VerBerkmoes N.C."/>
            <person name="Lefsrud M."/>
            <person name="Mueller R.S."/>
            <person name="Dick G.J."/>
            <person name="Sun C.L."/>
            <person name="Wheeler K.E."/>
            <person name="Zemla A."/>
            <person name="Baker B.J."/>
            <person name="Hauser L."/>
            <person name="Land M."/>
            <person name="Shah M.B."/>
            <person name="Thelen M.P."/>
            <person name="Hettich R.L."/>
            <person name="Banfield J.F."/>
        </authorList>
    </citation>
    <scope>NUCLEOTIDE SEQUENCE [LARGE SCALE GENOMIC DNA]</scope>
</reference>
<comment type="catalytic activity">
    <reaction evidence="8">
        <text>tRNA(Trp) + L-tryptophan + ATP = L-tryptophyl-tRNA(Trp) + AMP + diphosphate + H(+)</text>
        <dbReference type="Rhea" id="RHEA:24080"/>
        <dbReference type="Rhea" id="RHEA-COMP:9671"/>
        <dbReference type="Rhea" id="RHEA-COMP:9705"/>
        <dbReference type="ChEBI" id="CHEBI:15378"/>
        <dbReference type="ChEBI" id="CHEBI:30616"/>
        <dbReference type="ChEBI" id="CHEBI:33019"/>
        <dbReference type="ChEBI" id="CHEBI:57912"/>
        <dbReference type="ChEBI" id="CHEBI:78442"/>
        <dbReference type="ChEBI" id="CHEBI:78535"/>
        <dbReference type="ChEBI" id="CHEBI:456215"/>
        <dbReference type="EC" id="6.1.1.2"/>
    </reaction>
</comment>
<dbReference type="GO" id="GO:0005829">
    <property type="term" value="C:cytosol"/>
    <property type="evidence" value="ECO:0007669"/>
    <property type="project" value="TreeGrafter"/>
</dbReference>
<dbReference type="PRINTS" id="PR01039">
    <property type="entry name" value="TRNASYNTHTRP"/>
</dbReference>
<dbReference type="InterPro" id="IPR050203">
    <property type="entry name" value="Trp-tRNA_synthetase"/>
</dbReference>
<keyword evidence="3 10" id="KW-0436">Ligase</keyword>
<evidence type="ECO:0000256" key="5">
    <source>
        <dbReference type="ARBA" id="ARBA00022840"/>
    </source>
</evidence>
<evidence type="ECO:0000256" key="1">
    <source>
        <dbReference type="ARBA" id="ARBA00005594"/>
    </source>
</evidence>
<dbReference type="FunFam" id="1.10.240.10:FF:000005">
    <property type="entry name" value="Tryptophan--tRNA ligase"/>
    <property type="match status" value="1"/>
</dbReference>
<proteinExistence type="inferred from homology"/>
<evidence type="ECO:0000256" key="7">
    <source>
        <dbReference type="ARBA" id="ARBA00023146"/>
    </source>
</evidence>
<keyword evidence="7 10" id="KW-0030">Aminoacyl-tRNA synthetase</keyword>
<dbReference type="SUPFAM" id="SSF52374">
    <property type="entry name" value="Nucleotidylyl transferase"/>
    <property type="match status" value="1"/>
</dbReference>
<dbReference type="AlphaFoldDB" id="C6HTP7"/>
<dbReference type="Pfam" id="PF00579">
    <property type="entry name" value="tRNA-synt_1b"/>
    <property type="match status" value="1"/>
</dbReference>
<dbReference type="Gene3D" id="3.40.50.620">
    <property type="entry name" value="HUPs"/>
    <property type="match status" value="1"/>
</dbReference>
<dbReference type="InterPro" id="IPR014729">
    <property type="entry name" value="Rossmann-like_a/b/a_fold"/>
</dbReference>
<keyword evidence="6 10" id="KW-0648">Protein biosynthesis</keyword>
<dbReference type="CDD" id="cd00806">
    <property type="entry name" value="TrpRS_core"/>
    <property type="match status" value="1"/>
</dbReference>
<evidence type="ECO:0000256" key="4">
    <source>
        <dbReference type="ARBA" id="ARBA00022741"/>
    </source>
</evidence>
<sequence length="334" mass="38163">MEDESKVPVGRIVSGIQPSGRLHLGNYMGALRNWTLLQERHDCFFFIADWHALSTNYEKTDALRGNVRELLLDFLSAGLDPEKCVLFQQSHVKAHAELYLLLGMMTPVAWLLRNPTYKDQMAQIENRDLAQYGFLGYPVLQTADIVLYRPTHVPVGQDQIPHLELAREIVRRFHSLYGEVFPEPLPLLTETPKLPGLDGRKMSKSYDNAVFLSDTKEAVWEKFRTMVTDTQRKRRSDPGRPEVCPVFSLHQIFTPKETVATIDRECRTAAIGCIDCKKILTGEVEAILEPARERRREIEGQGSERLSDILESGARKARTEAELTMEKVREAMRI</sequence>